<dbReference type="Proteomes" id="UP001605036">
    <property type="component" value="Unassembled WGS sequence"/>
</dbReference>
<gene>
    <name evidence="2" type="ORF">R1flu_014610</name>
</gene>
<proteinExistence type="predicted"/>
<evidence type="ECO:0000313" key="3">
    <source>
        <dbReference type="Proteomes" id="UP001605036"/>
    </source>
</evidence>
<evidence type="ECO:0000313" key="2">
    <source>
        <dbReference type="EMBL" id="KAL2629924.1"/>
    </source>
</evidence>
<feature type="chain" id="PRO_5044788588" evidence="1">
    <location>
        <begin position="19"/>
        <end position="216"/>
    </location>
</feature>
<dbReference type="AlphaFoldDB" id="A0ABD1YHQ1"/>
<organism evidence="2 3">
    <name type="scientific">Riccia fluitans</name>
    <dbReference type="NCBI Taxonomy" id="41844"/>
    <lineage>
        <taxon>Eukaryota</taxon>
        <taxon>Viridiplantae</taxon>
        <taxon>Streptophyta</taxon>
        <taxon>Embryophyta</taxon>
        <taxon>Marchantiophyta</taxon>
        <taxon>Marchantiopsida</taxon>
        <taxon>Marchantiidae</taxon>
        <taxon>Marchantiales</taxon>
        <taxon>Ricciaceae</taxon>
        <taxon>Riccia</taxon>
    </lineage>
</organism>
<accession>A0ABD1YHQ1</accession>
<keyword evidence="3" id="KW-1185">Reference proteome</keyword>
<evidence type="ECO:0000256" key="1">
    <source>
        <dbReference type="SAM" id="SignalP"/>
    </source>
</evidence>
<protein>
    <submittedName>
        <fullName evidence="2">Uncharacterized protein</fullName>
    </submittedName>
</protein>
<name>A0ABD1YHQ1_9MARC</name>
<comment type="caution">
    <text evidence="2">The sequence shown here is derived from an EMBL/GenBank/DDBJ whole genome shotgun (WGS) entry which is preliminary data.</text>
</comment>
<dbReference type="EMBL" id="JBHFFA010000004">
    <property type="protein sequence ID" value="KAL2629924.1"/>
    <property type="molecule type" value="Genomic_DNA"/>
</dbReference>
<reference evidence="2 3" key="1">
    <citation type="submission" date="2024-09" db="EMBL/GenBank/DDBJ databases">
        <title>Chromosome-scale assembly of Riccia fluitans.</title>
        <authorList>
            <person name="Paukszto L."/>
            <person name="Sawicki J."/>
            <person name="Karawczyk K."/>
            <person name="Piernik-Szablinska J."/>
            <person name="Szczecinska M."/>
            <person name="Mazdziarz M."/>
        </authorList>
    </citation>
    <scope>NUCLEOTIDE SEQUENCE [LARGE SCALE GENOMIC DNA]</scope>
    <source>
        <strain evidence="2">Rf_01</strain>
        <tissue evidence="2">Aerial parts of the thallus</tissue>
    </source>
</reference>
<keyword evidence="1" id="KW-0732">Signal</keyword>
<feature type="signal peptide" evidence="1">
    <location>
        <begin position="1"/>
        <end position="18"/>
    </location>
</feature>
<sequence>MPAGQGLNTSLLVASALAHGGVFYYTPARVTNLPGTTVPSVPLSLVSNVETPVFNFGTRIARPGMTNLGAPGSPMPLPTLFPMPSARNRPTISSVKRQVAMCSPRVNQPSATPFIPMPSTTLGPSLPGYNLWQNVYPGAGIQGIGSPGVSLVAPVSGFPLGPYLVVSGPLATLGEVMLGLLPAPRHDFTQVVNAARSTGKFKGDGTTTTTLRTLSR</sequence>